<reference evidence="4 5" key="1">
    <citation type="submission" date="2023-10" db="EMBL/GenBank/DDBJ databases">
        <title>Characterization of rhizosphere-enriched actinobacteria from wheat plants lab-grown on chernevaya soil.</title>
        <authorList>
            <person name="Tikhonova E.N."/>
            <person name="Konopkin A."/>
            <person name="Kravchenko I.K."/>
        </authorList>
    </citation>
    <scope>NUCLEOTIDE SEQUENCE [LARGE SCALE GENOMIC DNA]</scope>
    <source>
        <strain evidence="4 5">RR29</strain>
    </source>
</reference>
<comment type="similarity">
    <text evidence="1">Belongs to the glycosyl hydrolase 16 family.</text>
</comment>
<dbReference type="PROSITE" id="PS51762">
    <property type="entry name" value="GH16_2"/>
    <property type="match status" value="1"/>
</dbReference>
<keyword evidence="5" id="KW-1185">Reference proteome</keyword>
<dbReference type="GO" id="GO:0016787">
    <property type="term" value="F:hydrolase activity"/>
    <property type="evidence" value="ECO:0007669"/>
    <property type="project" value="UniProtKB-KW"/>
</dbReference>
<dbReference type="RefSeq" id="WP_317770148.1">
    <property type="nucleotide sequence ID" value="NZ_JAWMAJ010000010.1"/>
</dbReference>
<organism evidence="4 5">
    <name type="scientific">Streptomyces prunicolor</name>
    <dbReference type="NCBI Taxonomy" id="67348"/>
    <lineage>
        <taxon>Bacteria</taxon>
        <taxon>Bacillati</taxon>
        <taxon>Actinomycetota</taxon>
        <taxon>Actinomycetes</taxon>
        <taxon>Kitasatosporales</taxon>
        <taxon>Streptomycetaceae</taxon>
        <taxon>Streptomyces</taxon>
    </lineage>
</organism>
<dbReference type="InterPro" id="IPR013320">
    <property type="entry name" value="ConA-like_dom_sf"/>
</dbReference>
<feature type="region of interest" description="Disordered" evidence="2">
    <location>
        <begin position="1"/>
        <end position="24"/>
    </location>
</feature>
<keyword evidence="4" id="KW-0378">Hydrolase</keyword>
<dbReference type="Proteomes" id="UP001187346">
    <property type="component" value="Unassembled WGS sequence"/>
</dbReference>
<dbReference type="CDD" id="cd02182">
    <property type="entry name" value="GH16_Strep_laminarinase_like"/>
    <property type="match status" value="1"/>
</dbReference>
<feature type="domain" description="GH16" evidence="3">
    <location>
        <begin position="39"/>
        <end position="318"/>
    </location>
</feature>
<evidence type="ECO:0000259" key="3">
    <source>
        <dbReference type="PROSITE" id="PS51762"/>
    </source>
</evidence>
<dbReference type="InterPro" id="IPR000757">
    <property type="entry name" value="Beta-glucanase-like"/>
</dbReference>
<sequence>MFRSKLGSKFGTKGTRTTGRSPRPRRLVWLATLAPMVALLYGTTTTQSATAAAPGAPSGWSTVFTDDFNGSAGSAPSSANWKFDTGPGSSFGTGEIETMTDSTANTHLDGNGNLNITALGSGSSWTSGRIQTPTANVGAPAGGKLEVAASIQQPSPASGLGYWPAFWMLGPGQWPENGEIDVMEDVNALSDVAGTIHCGTSPGGPCNEGTGISSGLRACSGCQSGFHTYAMILDRTNTSAETITFYLDGNAYYSVTEAQVGTATWQAAFDHNQSIILDLAMGGTFPNATCGCTTPTASTSSGGTLSVDYVAAYTTTGATSSNTQALPGTWTPCASENATCALNGTSAVAFGANGRFNYTTTTGSTPCTTAVFGDPTSGVVKSCYAEAAPPATNIWSPCASENNTCSFSGVMTVAYGAAGSYRYATLPGGTPCTNTVFGDPIAGTAKSCYVVSPPPTFATWTTCAAENGTCSFSGTHEVAYGANGRYFYGSFNGGTPCTNGVFGDPASGATKTCYYQ</sequence>
<dbReference type="PANTHER" id="PTHR10963:SF55">
    <property type="entry name" value="GLYCOSIDE HYDROLASE FAMILY 16 PROTEIN"/>
    <property type="match status" value="1"/>
</dbReference>
<dbReference type="Gene3D" id="2.60.120.200">
    <property type="match status" value="1"/>
</dbReference>
<proteinExistence type="inferred from homology"/>
<dbReference type="PANTHER" id="PTHR10963">
    <property type="entry name" value="GLYCOSYL HYDROLASE-RELATED"/>
    <property type="match status" value="1"/>
</dbReference>
<dbReference type="InterPro" id="IPR050546">
    <property type="entry name" value="Glycosyl_Hydrlase_16"/>
</dbReference>
<evidence type="ECO:0000256" key="1">
    <source>
        <dbReference type="ARBA" id="ARBA00006865"/>
    </source>
</evidence>
<gene>
    <name evidence="4" type="ORF">R5A26_04505</name>
</gene>
<dbReference type="Pfam" id="PF26113">
    <property type="entry name" value="GH16_XgeA"/>
    <property type="match status" value="1"/>
</dbReference>
<feature type="compositionally biased region" description="Low complexity" evidence="2">
    <location>
        <begin position="7"/>
        <end position="21"/>
    </location>
</feature>
<dbReference type="SUPFAM" id="SSF49899">
    <property type="entry name" value="Concanavalin A-like lectins/glucanases"/>
    <property type="match status" value="1"/>
</dbReference>
<evidence type="ECO:0000313" key="4">
    <source>
        <dbReference type="EMBL" id="MDV7215207.1"/>
    </source>
</evidence>
<comment type="caution">
    <text evidence="4">The sequence shown here is derived from an EMBL/GenBank/DDBJ whole genome shotgun (WGS) entry which is preliminary data.</text>
</comment>
<evidence type="ECO:0000313" key="5">
    <source>
        <dbReference type="Proteomes" id="UP001187346"/>
    </source>
</evidence>
<name>A0ABU4F3N7_9ACTN</name>
<accession>A0ABU4F3N7</accession>
<dbReference type="EMBL" id="JAWMAJ010000010">
    <property type="protein sequence ID" value="MDV7215207.1"/>
    <property type="molecule type" value="Genomic_DNA"/>
</dbReference>
<protein>
    <submittedName>
        <fullName evidence="4">Glycoside hydrolase family 16 protein</fullName>
    </submittedName>
</protein>
<evidence type="ECO:0000256" key="2">
    <source>
        <dbReference type="SAM" id="MobiDB-lite"/>
    </source>
</evidence>